<feature type="domain" description="C3H1-type" evidence="7">
    <location>
        <begin position="257"/>
        <end position="286"/>
    </location>
</feature>
<dbReference type="InterPro" id="IPR045877">
    <property type="entry name" value="ZFP36-like"/>
</dbReference>
<dbReference type="SUPFAM" id="SSF90229">
    <property type="entry name" value="CCCH zinc finger"/>
    <property type="match status" value="2"/>
</dbReference>
<dbReference type="GO" id="GO:0008270">
    <property type="term" value="F:zinc ion binding"/>
    <property type="evidence" value="ECO:0007669"/>
    <property type="project" value="UniProtKB-KW"/>
</dbReference>
<dbReference type="Proteomes" id="UP000728185">
    <property type="component" value="Unassembled WGS sequence"/>
</dbReference>
<dbReference type="InterPro" id="IPR000571">
    <property type="entry name" value="Znf_CCCH"/>
</dbReference>
<dbReference type="AlphaFoldDB" id="A0A8E0RVF0"/>
<evidence type="ECO:0000256" key="3">
    <source>
        <dbReference type="ARBA" id="ARBA00022771"/>
    </source>
</evidence>
<dbReference type="InterPro" id="IPR036855">
    <property type="entry name" value="Znf_CCCH_sf"/>
</dbReference>
<sequence>MMNFSFSTIQSPDANSAPGEMTPTAMRLLPMGLLSSPSDKELLSVEISPKPNGNNRKVSSPIPVLQLTTKSGIPVAIHDPKLAEQLILSPIRASLLSGLGSWYEDLESEKNLKELIRLRNLMSKAFEEYVNVFCCTPCCHNKKDRFYLDYVCEAAKDSDERLQMIRILRLAQEIFSGRNKYIQSLHHHLRADEDFLEDLPANGFGARTGMISPEKFERIWTNTPLTPNKCTENSLISEFDFPTNRPVETNDAFRNIRYKTQPCRYFEKFAGCCPIGDSCFFAHGPAELRKPEDHPKFRTKLCRYFSQKGVCAFGDQCFFLHISPKSGSSEIW</sequence>
<keyword evidence="1 5" id="KW-0479">Metal-binding</keyword>
<dbReference type="Pfam" id="PF14608">
    <property type="entry name" value="zf-CCCH_2"/>
    <property type="match status" value="1"/>
</dbReference>
<gene>
    <name evidence="8" type="ORF">FBUS_05677</name>
</gene>
<organism evidence="8 9">
    <name type="scientific">Fasciolopsis buskii</name>
    <dbReference type="NCBI Taxonomy" id="27845"/>
    <lineage>
        <taxon>Eukaryota</taxon>
        <taxon>Metazoa</taxon>
        <taxon>Spiralia</taxon>
        <taxon>Lophotrochozoa</taxon>
        <taxon>Platyhelminthes</taxon>
        <taxon>Trematoda</taxon>
        <taxon>Digenea</taxon>
        <taxon>Plagiorchiida</taxon>
        <taxon>Echinostomata</taxon>
        <taxon>Echinostomatoidea</taxon>
        <taxon>Fasciolidae</taxon>
        <taxon>Fasciolopsis</taxon>
    </lineage>
</organism>
<comment type="caution">
    <text evidence="8">The sequence shown here is derived from an EMBL/GenBank/DDBJ whole genome shotgun (WGS) entry which is preliminary data.</text>
</comment>
<dbReference type="PANTHER" id="PTHR12547">
    <property type="entry name" value="CCCH ZINC FINGER/TIS11-RELATED"/>
    <property type="match status" value="1"/>
</dbReference>
<feature type="zinc finger region" description="C3H1-type" evidence="5">
    <location>
        <begin position="257"/>
        <end position="286"/>
    </location>
</feature>
<evidence type="ECO:0000256" key="5">
    <source>
        <dbReference type="PROSITE-ProRule" id="PRU00723"/>
    </source>
</evidence>
<keyword evidence="2" id="KW-0677">Repeat</keyword>
<evidence type="ECO:0000259" key="7">
    <source>
        <dbReference type="PROSITE" id="PS50103"/>
    </source>
</evidence>
<keyword evidence="9" id="KW-1185">Reference proteome</keyword>
<feature type="region of interest" description="Disordered" evidence="6">
    <location>
        <begin position="1"/>
        <end position="21"/>
    </location>
</feature>
<dbReference type="OrthoDB" id="410307at2759"/>
<proteinExistence type="predicted"/>
<dbReference type="SMART" id="SM00356">
    <property type="entry name" value="ZnF_C3H1"/>
    <property type="match status" value="2"/>
</dbReference>
<keyword evidence="4 5" id="KW-0862">Zinc</keyword>
<feature type="zinc finger region" description="C3H1-type" evidence="5">
    <location>
        <begin position="296"/>
        <end position="324"/>
    </location>
</feature>
<evidence type="ECO:0000313" key="8">
    <source>
        <dbReference type="EMBL" id="KAA0193866.1"/>
    </source>
</evidence>
<keyword evidence="3 5" id="KW-0863">Zinc-finger</keyword>
<feature type="domain" description="C3H1-type" evidence="7">
    <location>
        <begin position="296"/>
        <end position="324"/>
    </location>
</feature>
<evidence type="ECO:0000256" key="6">
    <source>
        <dbReference type="SAM" id="MobiDB-lite"/>
    </source>
</evidence>
<accession>A0A8E0RVF0</accession>
<dbReference type="EMBL" id="LUCM01004730">
    <property type="protein sequence ID" value="KAA0193866.1"/>
    <property type="molecule type" value="Genomic_DNA"/>
</dbReference>
<reference evidence="8" key="1">
    <citation type="submission" date="2019-05" db="EMBL/GenBank/DDBJ databases">
        <title>Annotation for the trematode Fasciolopsis buski.</title>
        <authorList>
            <person name="Choi Y.-J."/>
        </authorList>
    </citation>
    <scope>NUCLEOTIDE SEQUENCE</scope>
    <source>
        <strain evidence="8">HT</strain>
        <tissue evidence="8">Whole worm</tissue>
    </source>
</reference>
<evidence type="ECO:0000256" key="4">
    <source>
        <dbReference type="ARBA" id="ARBA00022833"/>
    </source>
</evidence>
<evidence type="ECO:0000313" key="9">
    <source>
        <dbReference type="Proteomes" id="UP000728185"/>
    </source>
</evidence>
<dbReference type="Pfam" id="PF00642">
    <property type="entry name" value="zf-CCCH"/>
    <property type="match status" value="1"/>
</dbReference>
<name>A0A8E0RVF0_9TREM</name>
<dbReference type="Gene3D" id="4.10.1000.10">
    <property type="entry name" value="Zinc finger, CCCH-type"/>
    <property type="match status" value="2"/>
</dbReference>
<evidence type="ECO:0000256" key="1">
    <source>
        <dbReference type="ARBA" id="ARBA00022723"/>
    </source>
</evidence>
<evidence type="ECO:0000256" key="2">
    <source>
        <dbReference type="ARBA" id="ARBA00022737"/>
    </source>
</evidence>
<dbReference type="PROSITE" id="PS50103">
    <property type="entry name" value="ZF_C3H1"/>
    <property type="match status" value="2"/>
</dbReference>
<dbReference type="GO" id="GO:0003729">
    <property type="term" value="F:mRNA binding"/>
    <property type="evidence" value="ECO:0007669"/>
    <property type="project" value="InterPro"/>
</dbReference>
<feature type="compositionally biased region" description="Polar residues" evidence="6">
    <location>
        <begin position="1"/>
        <end position="14"/>
    </location>
</feature>
<protein>
    <submittedName>
        <fullName evidence="8">Zinc finger protein 36 C3H1 type 1</fullName>
    </submittedName>
</protein>
<dbReference type="PANTHER" id="PTHR12547:SF18">
    <property type="entry name" value="PROTEIN TIS11"/>
    <property type="match status" value="1"/>
</dbReference>